<proteinExistence type="predicted"/>
<dbReference type="AlphaFoldDB" id="A0A645J5Z8"/>
<protein>
    <submittedName>
        <fullName evidence="1">Uncharacterized protein</fullName>
    </submittedName>
</protein>
<evidence type="ECO:0000313" key="1">
    <source>
        <dbReference type="EMBL" id="MPN54893.1"/>
    </source>
</evidence>
<reference evidence="1" key="1">
    <citation type="submission" date="2019-08" db="EMBL/GenBank/DDBJ databases">
        <authorList>
            <person name="Kucharzyk K."/>
            <person name="Murdoch R.W."/>
            <person name="Higgins S."/>
            <person name="Loffler F."/>
        </authorList>
    </citation>
    <scope>NUCLEOTIDE SEQUENCE</scope>
</reference>
<gene>
    <name evidence="1" type="ORF">SDC9_202571</name>
</gene>
<sequence>MFDGPKLTFFEETPVFLFVAKTHFYCFRSNLHDGSFQYLPIQDRVFFIFPRVDNTYLTFTKIYNIIICLISGKEDCHVIARVIDRPDREVEKHI</sequence>
<comment type="caution">
    <text evidence="1">The sequence shown here is derived from an EMBL/GenBank/DDBJ whole genome shotgun (WGS) entry which is preliminary data.</text>
</comment>
<dbReference type="EMBL" id="VSSQ01123571">
    <property type="protein sequence ID" value="MPN54893.1"/>
    <property type="molecule type" value="Genomic_DNA"/>
</dbReference>
<organism evidence="1">
    <name type="scientific">bioreactor metagenome</name>
    <dbReference type="NCBI Taxonomy" id="1076179"/>
    <lineage>
        <taxon>unclassified sequences</taxon>
        <taxon>metagenomes</taxon>
        <taxon>ecological metagenomes</taxon>
    </lineage>
</organism>
<accession>A0A645J5Z8</accession>
<name>A0A645J5Z8_9ZZZZ</name>